<dbReference type="Pfam" id="PF03544">
    <property type="entry name" value="TonB_C"/>
    <property type="match status" value="1"/>
</dbReference>
<proteinExistence type="predicted"/>
<comment type="caution">
    <text evidence="7">The sequence shown here is derived from an EMBL/GenBank/DDBJ whole genome shotgun (WGS) entry which is preliminary data.</text>
</comment>
<evidence type="ECO:0000259" key="6">
    <source>
        <dbReference type="Pfam" id="PF03544"/>
    </source>
</evidence>
<evidence type="ECO:0000256" key="2">
    <source>
        <dbReference type="ARBA" id="ARBA00022692"/>
    </source>
</evidence>
<evidence type="ECO:0000313" key="8">
    <source>
        <dbReference type="Proteomes" id="UP000295479"/>
    </source>
</evidence>
<comment type="subcellular location">
    <subcellularLocation>
        <location evidence="1">Membrane</location>
        <topology evidence="1">Single-pass membrane protein</topology>
    </subcellularLocation>
</comment>
<feature type="domain" description="TonB C-terminal" evidence="6">
    <location>
        <begin position="414"/>
        <end position="493"/>
    </location>
</feature>
<gene>
    <name evidence="7" type="ORF">E0F76_09165</name>
</gene>
<evidence type="ECO:0000313" key="7">
    <source>
        <dbReference type="EMBL" id="TDD97465.1"/>
    </source>
</evidence>
<dbReference type="RefSeq" id="WP_132004570.1">
    <property type="nucleotide sequence ID" value="NZ_SMFK01000004.1"/>
</dbReference>
<dbReference type="GO" id="GO:0016020">
    <property type="term" value="C:membrane"/>
    <property type="evidence" value="ECO:0007669"/>
    <property type="project" value="UniProtKB-SubCell"/>
</dbReference>
<dbReference type="OrthoDB" id="1039448at2"/>
<feature type="signal peptide" evidence="5">
    <location>
        <begin position="1"/>
        <end position="18"/>
    </location>
</feature>
<dbReference type="NCBIfam" id="TIGR01352">
    <property type="entry name" value="tonB_Cterm"/>
    <property type="match status" value="1"/>
</dbReference>
<protein>
    <submittedName>
        <fullName evidence="7">TonB family protein</fullName>
    </submittedName>
</protein>
<dbReference type="AlphaFoldDB" id="A0A4R5CDA5"/>
<dbReference type="SUPFAM" id="SSF74653">
    <property type="entry name" value="TolA/TonB C-terminal domain"/>
    <property type="match status" value="1"/>
</dbReference>
<evidence type="ECO:0000256" key="4">
    <source>
        <dbReference type="ARBA" id="ARBA00023136"/>
    </source>
</evidence>
<keyword evidence="8" id="KW-1185">Reference proteome</keyword>
<keyword evidence="2" id="KW-0812">Transmembrane</keyword>
<dbReference type="Gene3D" id="3.30.1150.10">
    <property type="match status" value="1"/>
</dbReference>
<accession>A0A4R5CDA5</accession>
<name>A0A4R5CDA5_9FLAO</name>
<dbReference type="GO" id="GO:0055085">
    <property type="term" value="P:transmembrane transport"/>
    <property type="evidence" value="ECO:0007669"/>
    <property type="project" value="InterPro"/>
</dbReference>
<evidence type="ECO:0000256" key="5">
    <source>
        <dbReference type="SAM" id="SignalP"/>
    </source>
</evidence>
<dbReference type="Proteomes" id="UP000295479">
    <property type="component" value="Unassembled WGS sequence"/>
</dbReference>
<dbReference type="InterPro" id="IPR037682">
    <property type="entry name" value="TonB_C"/>
</dbReference>
<sequence>MKSLFCFLIISLSINSFGQNLIPNYQIGSYIDYNKKIINGYYDFDYEPKISLKVSYEASQNFAQGYYFDENGRKVNGLLKYSQNDRDLKFKLREDDIEKSIQADETKGYIIGIDTFSVVKNVEIIGLFGAKISKKGEFAANIENIGGMKFYKFTANGPNGNTYNSYIVKKSESSDFVTFPSGSNKFKSLATEIFGDDAILKEYIDQGKYIEGKIPSMLKIYKYRKLFYRGQHIYYNSSRDETNNQNESEYYSKIESVHDSVFHLITFFKNNVKISEGDFTSFYPHNKQGDFMFYYPNGEVRKKISFKNNKPKAGIEYFENGKIHRVYEILEYGSLVYREVYDDANVNLLDNKWTGSEQFTDPVSGKKITYEYENKKLKTAYFIDSNGEKMYQLCENNAEIRKFNSLQKSAKEDLRYPLESLHNNVHGFVLVKCIVEPTGLVSEIKIIKGLDEAVDKETLDFLSFFKTEAYWKPAKVDGKEVKQEIIFPIDFSIITTSIYRNNYYNFWFLNNMMMQQQQMMMQQNTIRVGGFR</sequence>
<keyword evidence="3" id="KW-1133">Transmembrane helix</keyword>
<dbReference type="InterPro" id="IPR006260">
    <property type="entry name" value="TonB/TolA_C"/>
</dbReference>
<feature type="chain" id="PRO_5020566419" evidence="5">
    <location>
        <begin position="19"/>
        <end position="532"/>
    </location>
</feature>
<keyword evidence="5" id="KW-0732">Signal</keyword>
<reference evidence="7 8" key="1">
    <citation type="submission" date="2019-03" db="EMBL/GenBank/DDBJ databases">
        <title>Flavobacterium AR-3-4 sp. nov. isolated from arctic soil.</title>
        <authorList>
            <person name="Chaudhary D.K."/>
        </authorList>
    </citation>
    <scope>NUCLEOTIDE SEQUENCE [LARGE SCALE GENOMIC DNA]</scope>
    <source>
        <strain evidence="7 8">AR-3-4</strain>
    </source>
</reference>
<organism evidence="7 8">
    <name type="scientific">Flavobacterium cellulosilyticum</name>
    <dbReference type="NCBI Taxonomy" id="2541731"/>
    <lineage>
        <taxon>Bacteria</taxon>
        <taxon>Pseudomonadati</taxon>
        <taxon>Bacteroidota</taxon>
        <taxon>Flavobacteriia</taxon>
        <taxon>Flavobacteriales</taxon>
        <taxon>Flavobacteriaceae</taxon>
        <taxon>Flavobacterium</taxon>
    </lineage>
</organism>
<dbReference type="EMBL" id="SMFK01000004">
    <property type="protein sequence ID" value="TDD97465.1"/>
    <property type="molecule type" value="Genomic_DNA"/>
</dbReference>
<evidence type="ECO:0000256" key="3">
    <source>
        <dbReference type="ARBA" id="ARBA00022989"/>
    </source>
</evidence>
<evidence type="ECO:0000256" key="1">
    <source>
        <dbReference type="ARBA" id="ARBA00004167"/>
    </source>
</evidence>
<keyword evidence="4" id="KW-0472">Membrane</keyword>